<evidence type="ECO:0000313" key="11">
    <source>
        <dbReference type="EMBL" id="AFL86502.1"/>
    </source>
</evidence>
<comment type="similarity">
    <text evidence="2 7">Belongs to the 2-oxoacid dehydrogenase family.</text>
</comment>
<keyword evidence="11" id="KW-0670">Pyruvate</keyword>
<dbReference type="STRING" id="926566.Terro_0151"/>
<evidence type="ECO:0000256" key="3">
    <source>
        <dbReference type="ARBA" id="ARBA00011484"/>
    </source>
</evidence>
<feature type="compositionally biased region" description="Low complexity" evidence="8">
    <location>
        <begin position="95"/>
        <end position="104"/>
    </location>
</feature>
<evidence type="ECO:0000256" key="2">
    <source>
        <dbReference type="ARBA" id="ARBA00007317"/>
    </source>
</evidence>
<evidence type="ECO:0000256" key="4">
    <source>
        <dbReference type="ARBA" id="ARBA00022679"/>
    </source>
</evidence>
<dbReference type="InterPro" id="IPR001078">
    <property type="entry name" value="2-oxoacid_DH_actylTfrase"/>
</dbReference>
<evidence type="ECO:0000256" key="6">
    <source>
        <dbReference type="ARBA" id="ARBA00023315"/>
    </source>
</evidence>
<dbReference type="PANTHER" id="PTHR43178">
    <property type="entry name" value="DIHYDROLIPOAMIDE ACETYLTRANSFERASE COMPONENT OF PYRUVATE DEHYDROGENASE COMPLEX"/>
    <property type="match status" value="1"/>
</dbReference>
<dbReference type="PROSITE" id="PS51826">
    <property type="entry name" value="PSBD"/>
    <property type="match status" value="1"/>
</dbReference>
<feature type="compositionally biased region" description="Pro residues" evidence="8">
    <location>
        <begin position="105"/>
        <end position="115"/>
    </location>
</feature>
<feature type="domain" description="Lipoyl-binding" evidence="9">
    <location>
        <begin position="228"/>
        <end position="303"/>
    </location>
</feature>
<dbReference type="FunFam" id="3.30.559.10:FF:000007">
    <property type="entry name" value="Dihydrolipoamide acetyltransferase component of pyruvate dehydrogenase complex"/>
    <property type="match status" value="1"/>
</dbReference>
<keyword evidence="5 7" id="KW-0450">Lipoyl</keyword>
<feature type="domain" description="Peripheral subunit-binding (PSBD)" evidence="10">
    <location>
        <begin position="339"/>
        <end position="378"/>
    </location>
</feature>
<keyword evidence="6 7" id="KW-0012">Acyltransferase</keyword>
<dbReference type="SUPFAM" id="SSF52777">
    <property type="entry name" value="CoA-dependent acyltransferases"/>
    <property type="match status" value="1"/>
</dbReference>
<sequence>MATEVVMPQMGESITEGTLTKWLKQVGDTVARDEPLFEISTDKVDAEIPSPAAGILTEIKVQEGATVSINAVVAVLGGEAGGSAPAPAAAEAPAAEAPKVEAAPAPAPAAAPPAAPAASSTEVPMPQMGESITEGTITKWLKKVGDTVQRDEPLFEISTDKVDAEIPSPATGVLTEIKSAEGTTVSINTIVAVIGGTAAGSSPTPGAAAPAATAAPAAAAPAASGGASTEVLMPQMGESITEGTITKWLKKVGDSVQRDEPIFEISTDKVDAEIPSPVAGTLTEIKAAEGTTVSINTVVAIIGGAAGSTGTSAPAATPAAAAPAAAAAAPATPTGETPRSSPLVRKMASDNGIDLAAAGISGSGSAGRITKNDMVGYIQGGAKPAAAASAPAPSAPVATPATAPATPAVQPTASAAAPASAPALGELVPMTKMRAIIAKRMVESKATAPHVHSTFRIDMTRIVKLREKEKNKYEQRNGVKLTFMPFITRATIEALRKHPVVNAAIKGDAIQYNKNINIGIAVSLDWGLIVPVIKQTEEKNFLGVARGIVDIANRARNKKLAPDDTSGGTFTITNAGIFGGVFGTPIINQPQSAILSIGGLTKEAMVIPDSDGNDVIAIRSVQWFTLGYDHRLIDGSDAGKFMSDFKNILENWTEDIG</sequence>
<dbReference type="InterPro" id="IPR011053">
    <property type="entry name" value="Single_hybrid_motif"/>
</dbReference>
<dbReference type="InterPro" id="IPR003016">
    <property type="entry name" value="2-oxoA_DH_lipoyl-BS"/>
</dbReference>
<dbReference type="CDD" id="cd06849">
    <property type="entry name" value="lipoyl_domain"/>
    <property type="match status" value="3"/>
</dbReference>
<dbReference type="Gene3D" id="4.10.320.10">
    <property type="entry name" value="E3-binding domain"/>
    <property type="match status" value="1"/>
</dbReference>
<name>I3ZB84_TERRK</name>
<dbReference type="InterPro" id="IPR050743">
    <property type="entry name" value="2-oxoacid_DH_E2_comp"/>
</dbReference>
<dbReference type="Gene3D" id="2.40.50.100">
    <property type="match status" value="3"/>
</dbReference>
<dbReference type="AlphaFoldDB" id="I3ZB84"/>
<dbReference type="InterPro" id="IPR004167">
    <property type="entry name" value="PSBD"/>
</dbReference>
<feature type="domain" description="Lipoyl-binding" evidence="9">
    <location>
        <begin position="2"/>
        <end position="77"/>
    </location>
</feature>
<dbReference type="KEGG" id="trs:Terro_0151"/>
<feature type="domain" description="Lipoyl-binding" evidence="9">
    <location>
        <begin position="120"/>
        <end position="195"/>
    </location>
</feature>
<keyword evidence="12" id="KW-1185">Reference proteome</keyword>
<dbReference type="InterPro" id="IPR023213">
    <property type="entry name" value="CAT-like_dom_sf"/>
</dbReference>
<evidence type="ECO:0000256" key="5">
    <source>
        <dbReference type="ARBA" id="ARBA00022823"/>
    </source>
</evidence>
<feature type="region of interest" description="Disordered" evidence="8">
    <location>
        <begin position="95"/>
        <end position="128"/>
    </location>
</feature>
<evidence type="ECO:0000256" key="7">
    <source>
        <dbReference type="RuleBase" id="RU003423"/>
    </source>
</evidence>
<dbReference type="EC" id="2.3.1.-" evidence="7"/>
<dbReference type="InterPro" id="IPR036625">
    <property type="entry name" value="E3-bd_dom_sf"/>
</dbReference>
<evidence type="ECO:0000259" key="9">
    <source>
        <dbReference type="PROSITE" id="PS50968"/>
    </source>
</evidence>
<dbReference type="Pfam" id="PF02817">
    <property type="entry name" value="E3_binding"/>
    <property type="match status" value="1"/>
</dbReference>
<proteinExistence type="inferred from homology"/>
<dbReference type="SUPFAM" id="SSF47005">
    <property type="entry name" value="Peripheral subunit-binding domain of 2-oxo acid dehydrogenase complex"/>
    <property type="match status" value="1"/>
</dbReference>
<dbReference type="InterPro" id="IPR000089">
    <property type="entry name" value="Biotin_lipoyl"/>
</dbReference>
<gene>
    <name evidence="11" type="ordered locus">Terro_0151</name>
</gene>
<dbReference type="Proteomes" id="UP000006056">
    <property type="component" value="Chromosome"/>
</dbReference>
<dbReference type="Gene3D" id="3.30.559.10">
    <property type="entry name" value="Chloramphenicol acetyltransferase-like domain"/>
    <property type="match status" value="1"/>
</dbReference>
<dbReference type="HOGENOM" id="CLU_016733_10_1_0"/>
<dbReference type="PROSITE" id="PS00189">
    <property type="entry name" value="LIPOYL"/>
    <property type="match status" value="3"/>
</dbReference>
<dbReference type="OrthoDB" id="9805770at2"/>
<evidence type="ECO:0000259" key="10">
    <source>
        <dbReference type="PROSITE" id="PS51826"/>
    </source>
</evidence>
<reference evidence="11 12" key="1">
    <citation type="submission" date="2012-06" db="EMBL/GenBank/DDBJ databases">
        <title>Complete genome of Terriglobus roseus DSM 18391.</title>
        <authorList>
            <consortium name="US DOE Joint Genome Institute (JGI-PGF)"/>
            <person name="Lucas S."/>
            <person name="Copeland A."/>
            <person name="Lapidus A."/>
            <person name="Glavina del Rio T."/>
            <person name="Dalin E."/>
            <person name="Tice H."/>
            <person name="Bruce D."/>
            <person name="Goodwin L."/>
            <person name="Pitluck S."/>
            <person name="Peters L."/>
            <person name="Mikhailova N."/>
            <person name="Munk A.C.C."/>
            <person name="Kyrpides N."/>
            <person name="Mavromatis K."/>
            <person name="Ivanova N."/>
            <person name="Brettin T."/>
            <person name="Detter J.C."/>
            <person name="Han C."/>
            <person name="Larimer F."/>
            <person name="Land M."/>
            <person name="Hauser L."/>
            <person name="Markowitz V."/>
            <person name="Cheng J.-F."/>
            <person name="Hugenholtz P."/>
            <person name="Woyke T."/>
            <person name="Wu D."/>
            <person name="Brambilla E."/>
            <person name="Klenk H.-P."/>
            <person name="Eisen J.A."/>
        </authorList>
    </citation>
    <scope>NUCLEOTIDE SEQUENCE [LARGE SCALE GENOMIC DNA]</scope>
    <source>
        <strain evidence="12">DSM 18391 / NRRL B-41598 / KBS 63</strain>
    </source>
</reference>
<comment type="subunit">
    <text evidence="3">Forms a 24-polypeptide structural core with octahedral symmetry.</text>
</comment>
<dbReference type="PATRIC" id="fig|926566.3.peg.154"/>
<evidence type="ECO:0000313" key="12">
    <source>
        <dbReference type="Proteomes" id="UP000006056"/>
    </source>
</evidence>
<dbReference type="Pfam" id="PF00198">
    <property type="entry name" value="2-oxoacid_dh"/>
    <property type="match status" value="1"/>
</dbReference>
<protein>
    <recommendedName>
        <fullName evidence="7">Dihydrolipoamide acetyltransferase component of pyruvate dehydrogenase complex</fullName>
        <ecNumber evidence="7">2.3.1.-</ecNumber>
    </recommendedName>
</protein>
<dbReference type="eggNOG" id="COG0508">
    <property type="taxonomic scope" value="Bacteria"/>
</dbReference>
<organism evidence="11 12">
    <name type="scientific">Terriglobus roseus (strain DSM 18391 / NRRL B-41598 / KBS 63)</name>
    <dbReference type="NCBI Taxonomy" id="926566"/>
    <lineage>
        <taxon>Bacteria</taxon>
        <taxon>Pseudomonadati</taxon>
        <taxon>Acidobacteriota</taxon>
        <taxon>Terriglobia</taxon>
        <taxon>Terriglobales</taxon>
        <taxon>Acidobacteriaceae</taxon>
        <taxon>Terriglobus</taxon>
    </lineage>
</organism>
<accession>I3ZB84</accession>
<dbReference type="PROSITE" id="PS50968">
    <property type="entry name" value="BIOTINYL_LIPOYL"/>
    <property type="match status" value="3"/>
</dbReference>
<dbReference type="GO" id="GO:0016407">
    <property type="term" value="F:acetyltransferase activity"/>
    <property type="evidence" value="ECO:0007669"/>
    <property type="project" value="TreeGrafter"/>
</dbReference>
<dbReference type="GO" id="GO:0005737">
    <property type="term" value="C:cytoplasm"/>
    <property type="evidence" value="ECO:0007669"/>
    <property type="project" value="TreeGrafter"/>
</dbReference>
<keyword evidence="4 7" id="KW-0808">Transferase</keyword>
<dbReference type="EMBL" id="CP003379">
    <property type="protein sequence ID" value="AFL86502.1"/>
    <property type="molecule type" value="Genomic_DNA"/>
</dbReference>
<evidence type="ECO:0000256" key="8">
    <source>
        <dbReference type="SAM" id="MobiDB-lite"/>
    </source>
</evidence>
<dbReference type="RefSeq" id="WP_014784071.1">
    <property type="nucleotide sequence ID" value="NC_018014.1"/>
</dbReference>
<dbReference type="PANTHER" id="PTHR43178:SF5">
    <property type="entry name" value="LIPOAMIDE ACYLTRANSFERASE COMPONENT OF BRANCHED-CHAIN ALPHA-KETO ACID DEHYDROGENASE COMPLEX, MITOCHONDRIAL"/>
    <property type="match status" value="1"/>
</dbReference>
<dbReference type="Pfam" id="PF00364">
    <property type="entry name" value="Biotin_lipoyl"/>
    <property type="match status" value="3"/>
</dbReference>
<evidence type="ECO:0000256" key="1">
    <source>
        <dbReference type="ARBA" id="ARBA00001938"/>
    </source>
</evidence>
<comment type="cofactor">
    <cofactor evidence="1 7">
        <name>(R)-lipoate</name>
        <dbReference type="ChEBI" id="CHEBI:83088"/>
    </cofactor>
</comment>
<dbReference type="GO" id="GO:0031405">
    <property type="term" value="F:lipoic acid binding"/>
    <property type="evidence" value="ECO:0007669"/>
    <property type="project" value="TreeGrafter"/>
</dbReference>
<dbReference type="SUPFAM" id="SSF51230">
    <property type="entry name" value="Single hybrid motif"/>
    <property type="match status" value="3"/>
</dbReference>